<dbReference type="GeneID" id="20647401"/>
<dbReference type="SUPFAM" id="SSF51735">
    <property type="entry name" value="NAD(P)-binding Rossmann-fold domains"/>
    <property type="match status" value="1"/>
</dbReference>
<accession>G5A1L1</accession>
<dbReference type="SUPFAM" id="SSF50129">
    <property type="entry name" value="GroES-like"/>
    <property type="match status" value="1"/>
</dbReference>
<organism evidence="5 6">
    <name type="scientific">Phytophthora sojae (strain P6497)</name>
    <name type="common">Soybean stem and root rot agent</name>
    <name type="synonym">Phytophthora megasperma f. sp. glycines</name>
    <dbReference type="NCBI Taxonomy" id="1094619"/>
    <lineage>
        <taxon>Eukaryota</taxon>
        <taxon>Sar</taxon>
        <taxon>Stramenopiles</taxon>
        <taxon>Oomycota</taxon>
        <taxon>Peronosporomycetes</taxon>
        <taxon>Peronosporales</taxon>
        <taxon>Peronosporaceae</taxon>
        <taxon>Phytophthora</taxon>
    </lineage>
</organism>
<dbReference type="InterPro" id="IPR002328">
    <property type="entry name" value="ADH_Zn_CS"/>
</dbReference>
<dbReference type="InterPro" id="IPR036291">
    <property type="entry name" value="NAD(P)-bd_dom_sf"/>
</dbReference>
<keyword evidence="1" id="KW-0479">Metal-binding</keyword>
<dbReference type="PROSITE" id="PS00065">
    <property type="entry name" value="D_2_HYDROXYACID_DH_1"/>
    <property type="match status" value="1"/>
</dbReference>
<sequence length="369" mass="39450">MSAAPRSIKALACFGKSEPVQPWEYESRPLGPEDVEIKISHCGICGSDLHVIDSGWKPTLYPCVVGHEIVGQVTLAGEQVKELKVSDRVGVGAQDCAKGADAYCSGIVGTYNSKYKDGSKTYGGYAEYVRVLGAYAFKIPESIPSDAAAPLLCAGTTVFTPFKEEGVKPGDRVGIVGIGGLGHLAIQFAKAMGAEAVVAFSRGALAGRRRAKAAEGSVDILLVTADADGMPYQLFLSFLASRGTCIMVGLPNESHPGHEGHQLLTEKNGGYGSCSWILWKLPEWTVELAASVYLENTTVNHEVKFKPAQVVMKGAKFVGSHIGSIQDVLALAAKKNVRPVIQRLPMSKANEGIQMLRDGKVRYRVELEN</sequence>
<dbReference type="InterPro" id="IPR013154">
    <property type="entry name" value="ADH-like_N"/>
</dbReference>
<dbReference type="GO" id="GO:0016616">
    <property type="term" value="F:oxidoreductase activity, acting on the CH-OH group of donors, NAD or NADP as acceptor"/>
    <property type="evidence" value="ECO:0007669"/>
    <property type="project" value="InterPro"/>
</dbReference>
<dbReference type="RefSeq" id="XP_009533554.1">
    <property type="nucleotide sequence ID" value="XM_009535259.1"/>
</dbReference>
<dbReference type="CDD" id="cd05283">
    <property type="entry name" value="CAD1"/>
    <property type="match status" value="1"/>
</dbReference>
<evidence type="ECO:0000256" key="2">
    <source>
        <dbReference type="ARBA" id="ARBA00022833"/>
    </source>
</evidence>
<dbReference type="Proteomes" id="UP000002640">
    <property type="component" value="Unassembled WGS sequence"/>
</dbReference>
<dbReference type="InterPro" id="IPR011032">
    <property type="entry name" value="GroES-like_sf"/>
</dbReference>
<dbReference type="SMR" id="G5A1L1"/>
<keyword evidence="2" id="KW-0862">Zinc</keyword>
<dbReference type="InterPro" id="IPR020843">
    <property type="entry name" value="ER"/>
</dbReference>
<evidence type="ECO:0000259" key="4">
    <source>
        <dbReference type="SMART" id="SM00829"/>
    </source>
</evidence>
<dbReference type="Gene3D" id="3.90.180.10">
    <property type="entry name" value="Medium-chain alcohol dehydrogenases, catalytic domain"/>
    <property type="match status" value="2"/>
</dbReference>
<dbReference type="Pfam" id="PF08240">
    <property type="entry name" value="ADH_N"/>
    <property type="match status" value="1"/>
</dbReference>
<dbReference type="InterPro" id="IPR047109">
    <property type="entry name" value="CAD-like"/>
</dbReference>
<dbReference type="SMART" id="SM00829">
    <property type="entry name" value="PKS_ER"/>
    <property type="match status" value="1"/>
</dbReference>
<keyword evidence="3" id="KW-0560">Oxidoreductase</keyword>
<gene>
    <name evidence="5" type="ORF">PHYSODRAFT_337582</name>
</gene>
<protein>
    <recommendedName>
        <fullName evidence="4">Enoyl reductase (ER) domain-containing protein</fullName>
    </recommendedName>
</protein>
<dbReference type="InParanoid" id="G5A1L1"/>
<dbReference type="OMA" id="ASRGTCI"/>
<feature type="domain" description="Enoyl reductase (ER)" evidence="4">
    <location>
        <begin position="15"/>
        <end position="361"/>
    </location>
</feature>
<dbReference type="STRING" id="1094619.G5A1L1"/>
<dbReference type="EMBL" id="JH159158">
    <property type="protein sequence ID" value="EGZ10809.1"/>
    <property type="molecule type" value="Genomic_DNA"/>
</dbReference>
<evidence type="ECO:0000313" key="5">
    <source>
        <dbReference type="EMBL" id="EGZ10809.1"/>
    </source>
</evidence>
<dbReference type="GO" id="GO:0008270">
    <property type="term" value="F:zinc ion binding"/>
    <property type="evidence" value="ECO:0007669"/>
    <property type="project" value="InterPro"/>
</dbReference>
<reference evidence="5 6" key="1">
    <citation type="journal article" date="2006" name="Science">
        <title>Phytophthora genome sequences uncover evolutionary origins and mechanisms of pathogenesis.</title>
        <authorList>
            <person name="Tyler B.M."/>
            <person name="Tripathy S."/>
            <person name="Zhang X."/>
            <person name="Dehal P."/>
            <person name="Jiang R.H."/>
            <person name="Aerts A."/>
            <person name="Arredondo F.D."/>
            <person name="Baxter L."/>
            <person name="Bensasson D."/>
            <person name="Beynon J.L."/>
            <person name="Chapman J."/>
            <person name="Damasceno C.M."/>
            <person name="Dorrance A.E."/>
            <person name="Dou D."/>
            <person name="Dickerman A.W."/>
            <person name="Dubchak I.L."/>
            <person name="Garbelotto M."/>
            <person name="Gijzen M."/>
            <person name="Gordon S.G."/>
            <person name="Govers F."/>
            <person name="Grunwald N.J."/>
            <person name="Huang W."/>
            <person name="Ivors K.L."/>
            <person name="Jones R.W."/>
            <person name="Kamoun S."/>
            <person name="Krampis K."/>
            <person name="Lamour K.H."/>
            <person name="Lee M.K."/>
            <person name="McDonald W.H."/>
            <person name="Medina M."/>
            <person name="Meijer H.J."/>
            <person name="Nordberg E.K."/>
            <person name="Maclean D.J."/>
            <person name="Ospina-Giraldo M.D."/>
            <person name="Morris P.F."/>
            <person name="Phuntumart V."/>
            <person name="Putnam N.H."/>
            <person name="Rash S."/>
            <person name="Rose J.K."/>
            <person name="Sakihama Y."/>
            <person name="Salamov A.A."/>
            <person name="Savidor A."/>
            <person name="Scheuring C.F."/>
            <person name="Smith B.M."/>
            <person name="Sobral B.W."/>
            <person name="Terry A."/>
            <person name="Torto-Alalibo T.A."/>
            <person name="Win J."/>
            <person name="Xu Z."/>
            <person name="Zhang H."/>
            <person name="Grigoriev I.V."/>
            <person name="Rokhsar D.S."/>
            <person name="Boore J.L."/>
        </authorList>
    </citation>
    <scope>NUCLEOTIDE SEQUENCE [LARGE SCALE GENOMIC DNA]</scope>
    <source>
        <strain evidence="5 6">P6497</strain>
    </source>
</reference>
<dbReference type="InterPro" id="IPR029752">
    <property type="entry name" value="D-isomer_DH_CS1"/>
</dbReference>
<dbReference type="AlphaFoldDB" id="G5A1L1"/>
<name>G5A1L1_PHYSP</name>
<dbReference type="PANTHER" id="PTHR42683">
    <property type="entry name" value="ALDEHYDE REDUCTASE"/>
    <property type="match status" value="1"/>
</dbReference>
<keyword evidence="6" id="KW-1185">Reference proteome</keyword>
<evidence type="ECO:0000313" key="6">
    <source>
        <dbReference type="Proteomes" id="UP000002640"/>
    </source>
</evidence>
<proteinExistence type="predicted"/>
<dbReference type="KEGG" id="psoj:PHYSODRAFT_337582"/>
<evidence type="ECO:0000256" key="1">
    <source>
        <dbReference type="ARBA" id="ARBA00022723"/>
    </source>
</evidence>
<evidence type="ECO:0000256" key="3">
    <source>
        <dbReference type="ARBA" id="ARBA00023002"/>
    </source>
</evidence>
<dbReference type="Gene3D" id="3.40.50.720">
    <property type="entry name" value="NAD(P)-binding Rossmann-like Domain"/>
    <property type="match status" value="2"/>
</dbReference>
<dbReference type="PROSITE" id="PS00059">
    <property type="entry name" value="ADH_ZINC"/>
    <property type="match status" value="1"/>
</dbReference>